<dbReference type="RefSeq" id="WP_100439772.1">
    <property type="nucleotide sequence ID" value="NZ_NEQV01000001.1"/>
</dbReference>
<dbReference type="SMART" id="SM00091">
    <property type="entry name" value="PAS"/>
    <property type="match status" value="2"/>
</dbReference>
<dbReference type="InterPro" id="IPR001610">
    <property type="entry name" value="PAC"/>
</dbReference>
<protein>
    <submittedName>
        <fullName evidence="5">Sensor domain-containing phosphodiesterase</fullName>
    </submittedName>
</protein>
<dbReference type="InterPro" id="IPR029787">
    <property type="entry name" value="Nucleotide_cyclase"/>
</dbReference>
<dbReference type="Pfam" id="PF08447">
    <property type="entry name" value="PAS_3"/>
    <property type="match status" value="1"/>
</dbReference>
<dbReference type="AlphaFoldDB" id="A0A2J0UI14"/>
<dbReference type="Proteomes" id="UP000230167">
    <property type="component" value="Unassembled WGS sequence"/>
</dbReference>
<dbReference type="InterPro" id="IPR001633">
    <property type="entry name" value="EAL_dom"/>
</dbReference>
<dbReference type="SUPFAM" id="SSF55785">
    <property type="entry name" value="PYP-like sensor domain (PAS domain)"/>
    <property type="match status" value="2"/>
</dbReference>
<name>A0A2J0UI14_STEMA</name>
<comment type="caution">
    <text evidence="5">The sequence shown here is derived from an EMBL/GenBank/DDBJ whole genome shotgun (WGS) entry which is preliminary data.</text>
</comment>
<feature type="domain" description="GGDEF" evidence="4">
    <location>
        <begin position="627"/>
        <end position="757"/>
    </location>
</feature>
<dbReference type="CDD" id="cd00130">
    <property type="entry name" value="PAS"/>
    <property type="match status" value="2"/>
</dbReference>
<dbReference type="Pfam" id="PF00990">
    <property type="entry name" value="GGDEF"/>
    <property type="match status" value="1"/>
</dbReference>
<dbReference type="NCBIfam" id="TIGR00229">
    <property type="entry name" value="sensory_box"/>
    <property type="match status" value="2"/>
</dbReference>
<dbReference type="SMART" id="SM00267">
    <property type="entry name" value="GGDEF"/>
    <property type="match status" value="1"/>
</dbReference>
<dbReference type="SUPFAM" id="SSF55073">
    <property type="entry name" value="Nucleotide cyclase"/>
    <property type="match status" value="1"/>
</dbReference>
<dbReference type="InterPro" id="IPR035919">
    <property type="entry name" value="EAL_sf"/>
</dbReference>
<reference evidence="5 6" key="1">
    <citation type="journal article" date="2017" name="Front. Microbiol.">
        <title>Double-Face Meets the Bacterial World: The Opportunistic Pathogen Stenotrophomonas maltophilia.</title>
        <authorList>
            <person name="Lira F."/>
            <person name="Berg G."/>
            <person name="Martinez J.L."/>
        </authorList>
    </citation>
    <scope>NUCLEOTIDE SEQUENCE [LARGE SCALE GENOMIC DNA]</scope>
    <source>
        <strain evidence="5 6">EA1</strain>
    </source>
</reference>
<accession>A0A2J0UI14</accession>
<dbReference type="InterPro" id="IPR035965">
    <property type="entry name" value="PAS-like_dom_sf"/>
</dbReference>
<dbReference type="SUPFAM" id="SSF141868">
    <property type="entry name" value="EAL domain-like"/>
    <property type="match status" value="1"/>
</dbReference>
<dbReference type="Pfam" id="PF13188">
    <property type="entry name" value="PAS_8"/>
    <property type="match status" value="1"/>
</dbReference>
<dbReference type="InterPro" id="IPR043128">
    <property type="entry name" value="Rev_trsase/Diguanyl_cyclase"/>
</dbReference>
<dbReference type="PROSITE" id="PS50883">
    <property type="entry name" value="EAL"/>
    <property type="match status" value="1"/>
</dbReference>
<feature type="transmembrane region" description="Helical" evidence="1">
    <location>
        <begin position="311"/>
        <end position="336"/>
    </location>
</feature>
<dbReference type="PROSITE" id="PS50887">
    <property type="entry name" value="GGDEF"/>
    <property type="match status" value="1"/>
</dbReference>
<evidence type="ECO:0000313" key="5">
    <source>
        <dbReference type="EMBL" id="PJL34502.1"/>
    </source>
</evidence>
<organism evidence="5 6">
    <name type="scientific">Stenotrophomonas maltophilia</name>
    <name type="common">Pseudomonas maltophilia</name>
    <name type="synonym">Xanthomonas maltophilia</name>
    <dbReference type="NCBI Taxonomy" id="40324"/>
    <lineage>
        <taxon>Bacteria</taxon>
        <taxon>Pseudomonadati</taxon>
        <taxon>Pseudomonadota</taxon>
        <taxon>Gammaproteobacteria</taxon>
        <taxon>Lysobacterales</taxon>
        <taxon>Lysobacteraceae</taxon>
        <taxon>Stenotrophomonas</taxon>
        <taxon>Stenotrophomonas maltophilia group</taxon>
    </lineage>
</organism>
<evidence type="ECO:0000259" key="2">
    <source>
        <dbReference type="PROSITE" id="PS50112"/>
    </source>
</evidence>
<keyword evidence="1" id="KW-1133">Transmembrane helix</keyword>
<dbReference type="InterPro" id="IPR013655">
    <property type="entry name" value="PAS_fold_3"/>
</dbReference>
<dbReference type="SMART" id="SM00052">
    <property type="entry name" value="EAL"/>
    <property type="match status" value="1"/>
</dbReference>
<feature type="domain" description="PAS" evidence="2">
    <location>
        <begin position="478"/>
        <end position="549"/>
    </location>
</feature>
<dbReference type="PANTHER" id="PTHR44757">
    <property type="entry name" value="DIGUANYLATE CYCLASE DGCP"/>
    <property type="match status" value="1"/>
</dbReference>
<sequence>MQDGVRRQEWRPPAVEVGDVEDSFAHEASRLHKGDQPMPALKRALARPLRAITWGGVLLGVLLVTGLTLMLVNDHHRRLEAAQRQSRALAVGSERLLALELRNLERAMSGIAADAAEVFRTVPAQAPALLDASIGGVLRRHAELHSIVVLDSYGRPLTAGTGDLQLPLWTDPQRRGPGSALYIGPPQRASDGGWVVPLALPMAGERWLLARLRCGELQRIAGGLDVGPNGLVSISDAEGYMLARVPDPHGTVGRRYDLPRRDLLGKQAVVELGSLPGAVDGVPRIITISTLERSPLAVQVGLADEDVLAPWWPYLQASVAIVLAYIVVLLVLLYAVRRSTRSQQAMAEELKAGHAELRLAHQVGRVCTWYVDEDAALLRWSPLAREIFGVQTDALPVADFFTRVHRDDATRLQQAFDQAFAGSAVLDQVFRLVLPGGEVRWVGARGQRVEVGDSERRMIGALTDLSERYQAREQVSEVERRFRLLFDRNPAPFWVFDPDTLRFIEVNDAAVRQYGYSRDEFLAMSILDIRPREGWDEVKGAIAKARVGELQDATVRLHRRKDGSVFEVRAHLSRLDFDGQPACLVLAEDVSERLAYERDLAYQARHNPATGLLNVRALTEQLDELDEGYTIAFVQLRGLQLVADTLGREIGDAVLQSMATRLGGLGARCGTLAFQPAEDFVFAIGAEHDTQRVLDDLLQIVSAPMRGKDSLHQFEPRIGVAVHSAGDGHSAEQVIGMAAQAAHAARAEGNVVVWFDAAVTTRLADRLRLAGRIHAAIDNEFQLYFQPIRHASDGSPAALEALLRWPQADGSFIPPNEFIQLCEETGLILALGRWVIRAAAKAQRRLVEAGWGELPIAVNVSAVQFFNSDLVAEFTRAQQDFGLARGALHVELTESSLMRKPAQAMQTMQRLHEQGISVSLDDFGTGYSSMSYLQHLPLDILKIDRSFVADVETNPRNASICRALLSLGHSMGLTIIAEGVETPGQLDWLAAHGCDQVQGYLLGRPAPLEQIIDALDEVPA</sequence>
<dbReference type="SMART" id="SM00086">
    <property type="entry name" value="PAC"/>
    <property type="match status" value="2"/>
</dbReference>
<evidence type="ECO:0000256" key="1">
    <source>
        <dbReference type="SAM" id="Phobius"/>
    </source>
</evidence>
<feature type="transmembrane region" description="Helical" evidence="1">
    <location>
        <begin position="51"/>
        <end position="72"/>
    </location>
</feature>
<keyword evidence="1" id="KW-0812">Transmembrane</keyword>
<dbReference type="InterPro" id="IPR000014">
    <property type="entry name" value="PAS"/>
</dbReference>
<dbReference type="Pfam" id="PF00563">
    <property type="entry name" value="EAL"/>
    <property type="match status" value="1"/>
</dbReference>
<feature type="domain" description="EAL" evidence="3">
    <location>
        <begin position="766"/>
        <end position="1019"/>
    </location>
</feature>
<dbReference type="EMBL" id="NEQV01000001">
    <property type="protein sequence ID" value="PJL34502.1"/>
    <property type="molecule type" value="Genomic_DNA"/>
</dbReference>
<dbReference type="OrthoDB" id="197861at2"/>
<dbReference type="CDD" id="cd12915">
    <property type="entry name" value="PDC2_DGC_like"/>
    <property type="match status" value="1"/>
</dbReference>
<evidence type="ECO:0000313" key="6">
    <source>
        <dbReference type="Proteomes" id="UP000230167"/>
    </source>
</evidence>
<dbReference type="Gene3D" id="3.30.450.20">
    <property type="entry name" value="PAS domain"/>
    <property type="match status" value="4"/>
</dbReference>
<dbReference type="Gene3D" id="3.30.70.270">
    <property type="match status" value="1"/>
</dbReference>
<keyword evidence="1" id="KW-0472">Membrane</keyword>
<dbReference type="InterPro" id="IPR000160">
    <property type="entry name" value="GGDEF_dom"/>
</dbReference>
<dbReference type="InterPro" id="IPR052155">
    <property type="entry name" value="Biofilm_reg_signaling"/>
</dbReference>
<dbReference type="PROSITE" id="PS50112">
    <property type="entry name" value="PAS"/>
    <property type="match status" value="1"/>
</dbReference>
<evidence type="ECO:0000259" key="4">
    <source>
        <dbReference type="PROSITE" id="PS50887"/>
    </source>
</evidence>
<dbReference type="PANTHER" id="PTHR44757:SF2">
    <property type="entry name" value="BIOFILM ARCHITECTURE MAINTENANCE PROTEIN MBAA"/>
    <property type="match status" value="1"/>
</dbReference>
<evidence type="ECO:0000259" key="3">
    <source>
        <dbReference type="PROSITE" id="PS50883"/>
    </source>
</evidence>
<dbReference type="Gene3D" id="3.20.20.450">
    <property type="entry name" value="EAL domain"/>
    <property type="match status" value="1"/>
</dbReference>
<gene>
    <name evidence="5" type="ORF">B9Y64_05350</name>
</gene>
<dbReference type="CDD" id="cd01948">
    <property type="entry name" value="EAL"/>
    <property type="match status" value="1"/>
</dbReference>
<proteinExistence type="predicted"/>